<gene>
    <name evidence="2" type="ORF">JO391_18345</name>
</gene>
<dbReference type="EMBL" id="CP069370">
    <property type="protein sequence ID" value="QYZ69633.1"/>
    <property type="molecule type" value="Genomic_DNA"/>
</dbReference>
<evidence type="ECO:0000313" key="2">
    <source>
        <dbReference type="EMBL" id="QYZ69633.1"/>
    </source>
</evidence>
<dbReference type="GO" id="GO:0003677">
    <property type="term" value="F:DNA binding"/>
    <property type="evidence" value="ECO:0007669"/>
    <property type="project" value="InterPro"/>
</dbReference>
<dbReference type="Gene3D" id="1.10.260.40">
    <property type="entry name" value="lambda repressor-like DNA-binding domains"/>
    <property type="match status" value="1"/>
</dbReference>
<dbReference type="Proteomes" id="UP000826300">
    <property type="component" value="Chromosome"/>
</dbReference>
<dbReference type="SUPFAM" id="SSF47413">
    <property type="entry name" value="lambda repressor-like DNA-binding domains"/>
    <property type="match status" value="1"/>
</dbReference>
<dbReference type="InterPro" id="IPR001387">
    <property type="entry name" value="Cro/C1-type_HTH"/>
</dbReference>
<dbReference type="CDD" id="cd00093">
    <property type="entry name" value="HTH_XRE"/>
    <property type="match status" value="1"/>
</dbReference>
<dbReference type="InterPro" id="IPR010982">
    <property type="entry name" value="Lambda_DNA-bd_dom_sf"/>
</dbReference>
<feature type="domain" description="HTH cro/C1-type" evidence="1">
    <location>
        <begin position="68"/>
        <end position="104"/>
    </location>
</feature>
<organism evidence="2 3">
    <name type="scientific">Neotabrizicola shimadae</name>
    <dbReference type="NCBI Taxonomy" id="2807096"/>
    <lineage>
        <taxon>Bacteria</taxon>
        <taxon>Pseudomonadati</taxon>
        <taxon>Pseudomonadota</taxon>
        <taxon>Alphaproteobacteria</taxon>
        <taxon>Rhodobacterales</taxon>
        <taxon>Paracoccaceae</taxon>
        <taxon>Neotabrizicola</taxon>
    </lineage>
</organism>
<evidence type="ECO:0000313" key="3">
    <source>
        <dbReference type="Proteomes" id="UP000826300"/>
    </source>
</evidence>
<protein>
    <recommendedName>
        <fullName evidence="1">HTH cro/C1-type domain-containing protein</fullName>
    </recommendedName>
</protein>
<name>A0A8G0ZT49_9RHOB</name>
<dbReference type="KEGG" id="nsm:JO391_18345"/>
<accession>A0A8G0ZT49</accession>
<keyword evidence="3" id="KW-1185">Reference proteome</keyword>
<evidence type="ECO:0000259" key="1">
    <source>
        <dbReference type="PROSITE" id="PS50943"/>
    </source>
</evidence>
<proteinExistence type="predicted"/>
<sequence>MALARRGATLLRAKRAIEKALESGDAVVSLPTVEDADRLASDLEAAGISVVIRSAIDRDLKAHFAARVKDLRARLRLSQDEFARDYNLNKKTVQGWELGKKVPDHGNRLLIRMIETDPAAVRRLVNGG</sequence>
<dbReference type="AlphaFoldDB" id="A0A8G0ZT49"/>
<reference evidence="2" key="1">
    <citation type="submission" date="2021-02" db="EMBL/GenBank/DDBJ databases">
        <title>Rhodobacter shimadae sp. nov., an aerobic anoxygenic phototrophic bacterium isolated from a hot spring.</title>
        <authorList>
            <person name="Muramatsu S."/>
            <person name="Haruta S."/>
            <person name="Hirose S."/>
            <person name="Hanada S."/>
        </authorList>
    </citation>
    <scope>NUCLEOTIDE SEQUENCE</scope>
    <source>
        <strain evidence="2">N10</strain>
    </source>
</reference>
<dbReference type="PROSITE" id="PS50943">
    <property type="entry name" value="HTH_CROC1"/>
    <property type="match status" value="1"/>
</dbReference>
<dbReference type="RefSeq" id="WP_220661851.1">
    <property type="nucleotide sequence ID" value="NZ_CP069370.1"/>
</dbReference>